<keyword evidence="1" id="KW-0472">Membrane</keyword>
<gene>
    <name evidence="2" type="ORF">MPOCJGCO_1464</name>
</gene>
<evidence type="ECO:0000313" key="2">
    <source>
        <dbReference type="EMBL" id="GJE59373.1"/>
    </source>
</evidence>
<reference evidence="2" key="2">
    <citation type="submission" date="2021-08" db="EMBL/GenBank/DDBJ databases">
        <authorList>
            <person name="Tani A."/>
            <person name="Ola A."/>
            <person name="Ogura Y."/>
            <person name="Katsura K."/>
            <person name="Hayashi T."/>
        </authorList>
    </citation>
    <scope>NUCLEOTIDE SEQUENCE</scope>
    <source>
        <strain evidence="2">DSM 23632</strain>
    </source>
</reference>
<name>A0ABQ4TXF9_9HYPH</name>
<evidence type="ECO:0000256" key="1">
    <source>
        <dbReference type="SAM" id="Phobius"/>
    </source>
</evidence>
<keyword evidence="1" id="KW-0812">Transmembrane</keyword>
<feature type="transmembrane region" description="Helical" evidence="1">
    <location>
        <begin position="33"/>
        <end position="52"/>
    </location>
</feature>
<keyword evidence="1" id="KW-1133">Transmembrane helix</keyword>
<comment type="caution">
    <text evidence="2">The sequence shown here is derived from an EMBL/GenBank/DDBJ whole genome shotgun (WGS) entry which is preliminary data.</text>
</comment>
<accession>A0ABQ4TXF9</accession>
<organism evidence="2 3">
    <name type="scientific">Methylobacterium trifolii</name>
    <dbReference type="NCBI Taxonomy" id="1003092"/>
    <lineage>
        <taxon>Bacteria</taxon>
        <taxon>Pseudomonadati</taxon>
        <taxon>Pseudomonadota</taxon>
        <taxon>Alphaproteobacteria</taxon>
        <taxon>Hyphomicrobiales</taxon>
        <taxon>Methylobacteriaceae</taxon>
        <taxon>Methylobacterium</taxon>
    </lineage>
</organism>
<protein>
    <recommendedName>
        <fullName evidence="4">Glycine/betaine ABC transporter permease</fullName>
    </recommendedName>
</protein>
<evidence type="ECO:0008006" key="4">
    <source>
        <dbReference type="Google" id="ProtNLM"/>
    </source>
</evidence>
<dbReference type="Proteomes" id="UP001055057">
    <property type="component" value="Unassembled WGS sequence"/>
</dbReference>
<feature type="transmembrane region" description="Helical" evidence="1">
    <location>
        <begin position="90"/>
        <end position="108"/>
    </location>
</feature>
<sequence length="126" mass="13594">MVRSGPEPQGPLRRAVDWAFRDRRTGAITIGQWPNLPLWLFLGLTALAWAAGGLGDPSGAAIAILRIAARLCLAWWALDEVLRGVNPWRRFLGGVVLAGQAILLVAAWDPGGWQNVSVAYAIRTVA</sequence>
<keyword evidence="3" id="KW-1185">Reference proteome</keyword>
<dbReference type="EMBL" id="BPRB01000075">
    <property type="protein sequence ID" value="GJE59373.1"/>
    <property type="molecule type" value="Genomic_DNA"/>
</dbReference>
<evidence type="ECO:0000313" key="3">
    <source>
        <dbReference type="Proteomes" id="UP001055057"/>
    </source>
</evidence>
<proteinExistence type="predicted"/>
<reference evidence="2" key="1">
    <citation type="journal article" date="2021" name="Front. Microbiol.">
        <title>Comprehensive Comparative Genomics and Phenotyping of Methylobacterium Species.</title>
        <authorList>
            <person name="Alessa O."/>
            <person name="Ogura Y."/>
            <person name="Fujitani Y."/>
            <person name="Takami H."/>
            <person name="Hayashi T."/>
            <person name="Sahin N."/>
            <person name="Tani A."/>
        </authorList>
    </citation>
    <scope>NUCLEOTIDE SEQUENCE</scope>
    <source>
        <strain evidence="2">DSM 23632</strain>
    </source>
</reference>
<feature type="transmembrane region" description="Helical" evidence="1">
    <location>
        <begin position="58"/>
        <end position="78"/>
    </location>
</feature>